<evidence type="ECO:0000313" key="3">
    <source>
        <dbReference type="Proteomes" id="UP000789759"/>
    </source>
</evidence>
<proteinExistence type="predicted"/>
<feature type="domain" description="Protein kinase" evidence="1">
    <location>
        <begin position="1"/>
        <end position="97"/>
    </location>
</feature>
<dbReference type="SUPFAM" id="SSF56112">
    <property type="entry name" value="Protein kinase-like (PK-like)"/>
    <property type="match status" value="1"/>
</dbReference>
<gene>
    <name evidence="2" type="ORF">CPELLU_LOCUS14224</name>
</gene>
<name>A0A9N9IPR0_9GLOM</name>
<dbReference type="InterPro" id="IPR011009">
    <property type="entry name" value="Kinase-like_dom_sf"/>
</dbReference>
<feature type="non-terminal residue" evidence="2">
    <location>
        <position position="150"/>
    </location>
</feature>
<dbReference type="Gene3D" id="1.10.510.10">
    <property type="entry name" value="Transferase(Phosphotransferase) domain 1"/>
    <property type="match status" value="1"/>
</dbReference>
<accession>A0A9N9IPR0</accession>
<reference evidence="2" key="1">
    <citation type="submission" date="2021-06" db="EMBL/GenBank/DDBJ databases">
        <authorList>
            <person name="Kallberg Y."/>
            <person name="Tangrot J."/>
            <person name="Rosling A."/>
        </authorList>
    </citation>
    <scope>NUCLEOTIDE SEQUENCE</scope>
    <source>
        <strain evidence="2">FL966</strain>
    </source>
</reference>
<dbReference type="PROSITE" id="PS50011">
    <property type="entry name" value="PROTEIN_KINASE_DOM"/>
    <property type="match status" value="1"/>
</dbReference>
<dbReference type="InterPro" id="IPR001245">
    <property type="entry name" value="Ser-Thr/Tyr_kinase_cat_dom"/>
</dbReference>
<dbReference type="GO" id="GO:0005524">
    <property type="term" value="F:ATP binding"/>
    <property type="evidence" value="ECO:0007669"/>
    <property type="project" value="InterPro"/>
</dbReference>
<dbReference type="OrthoDB" id="2441172at2759"/>
<evidence type="ECO:0000313" key="2">
    <source>
        <dbReference type="EMBL" id="CAG8743510.1"/>
    </source>
</evidence>
<dbReference type="AlphaFoldDB" id="A0A9N9IPR0"/>
<sequence>MVSSKKSSGHLYKAPEILDGQTYNQASNIYSFGMLMFYLLSENIDKNYYSIWKFREYTFYDYYLPKPTWKLIKKCTDYNPNNRPATEEISSLLLSWLKSFDTQSTSGSLHNNYITIIQYIESTILAMSDIYIPYGNFANIREIGNGGYGT</sequence>
<organism evidence="2 3">
    <name type="scientific">Cetraspora pellucida</name>
    <dbReference type="NCBI Taxonomy" id="1433469"/>
    <lineage>
        <taxon>Eukaryota</taxon>
        <taxon>Fungi</taxon>
        <taxon>Fungi incertae sedis</taxon>
        <taxon>Mucoromycota</taxon>
        <taxon>Glomeromycotina</taxon>
        <taxon>Glomeromycetes</taxon>
        <taxon>Diversisporales</taxon>
        <taxon>Gigasporaceae</taxon>
        <taxon>Cetraspora</taxon>
    </lineage>
</organism>
<dbReference type="GO" id="GO:0004672">
    <property type="term" value="F:protein kinase activity"/>
    <property type="evidence" value="ECO:0007669"/>
    <property type="project" value="InterPro"/>
</dbReference>
<comment type="caution">
    <text evidence="2">The sequence shown here is derived from an EMBL/GenBank/DDBJ whole genome shotgun (WGS) entry which is preliminary data.</text>
</comment>
<dbReference type="InterPro" id="IPR000719">
    <property type="entry name" value="Prot_kinase_dom"/>
</dbReference>
<protein>
    <submittedName>
        <fullName evidence="2">5598_t:CDS:1</fullName>
    </submittedName>
</protein>
<evidence type="ECO:0000259" key="1">
    <source>
        <dbReference type="PROSITE" id="PS50011"/>
    </source>
</evidence>
<dbReference type="Proteomes" id="UP000789759">
    <property type="component" value="Unassembled WGS sequence"/>
</dbReference>
<dbReference type="EMBL" id="CAJVQA010016513">
    <property type="protein sequence ID" value="CAG8743510.1"/>
    <property type="molecule type" value="Genomic_DNA"/>
</dbReference>
<dbReference type="Pfam" id="PF07714">
    <property type="entry name" value="PK_Tyr_Ser-Thr"/>
    <property type="match status" value="1"/>
</dbReference>
<keyword evidence="3" id="KW-1185">Reference proteome</keyword>